<sequence>MDFHSLPNFFLLLSFSTLFLSFSHVQAQITFKYCDKKANYPVKVTGIEILPNPVVSGDPANFKISATSGKAIHGGKVVIGVSYVGVPVHSETIDLCKEVSCPVANGNFVISHTQTLPSITPPVKGTSTKRTLYSEDDTEG</sequence>
<name>A0ACB0KEK0_TRIPR</name>
<evidence type="ECO:0000313" key="1">
    <source>
        <dbReference type="EMBL" id="CAJ2654788.1"/>
    </source>
</evidence>
<protein>
    <submittedName>
        <fullName evidence="1">Uncharacterized protein</fullName>
    </submittedName>
</protein>
<dbReference type="Proteomes" id="UP001177021">
    <property type="component" value="Unassembled WGS sequence"/>
</dbReference>
<comment type="caution">
    <text evidence="1">The sequence shown here is derived from an EMBL/GenBank/DDBJ whole genome shotgun (WGS) entry which is preliminary data.</text>
</comment>
<gene>
    <name evidence="1" type="ORF">MILVUS5_LOCUS21855</name>
</gene>
<accession>A0ACB0KEK0</accession>
<organism evidence="1 2">
    <name type="scientific">Trifolium pratense</name>
    <name type="common">Red clover</name>
    <dbReference type="NCBI Taxonomy" id="57577"/>
    <lineage>
        <taxon>Eukaryota</taxon>
        <taxon>Viridiplantae</taxon>
        <taxon>Streptophyta</taxon>
        <taxon>Embryophyta</taxon>
        <taxon>Tracheophyta</taxon>
        <taxon>Spermatophyta</taxon>
        <taxon>Magnoliopsida</taxon>
        <taxon>eudicotyledons</taxon>
        <taxon>Gunneridae</taxon>
        <taxon>Pentapetalae</taxon>
        <taxon>rosids</taxon>
        <taxon>fabids</taxon>
        <taxon>Fabales</taxon>
        <taxon>Fabaceae</taxon>
        <taxon>Papilionoideae</taxon>
        <taxon>50 kb inversion clade</taxon>
        <taxon>NPAAA clade</taxon>
        <taxon>Hologalegina</taxon>
        <taxon>IRL clade</taxon>
        <taxon>Trifolieae</taxon>
        <taxon>Trifolium</taxon>
    </lineage>
</organism>
<evidence type="ECO:0000313" key="2">
    <source>
        <dbReference type="Proteomes" id="UP001177021"/>
    </source>
</evidence>
<keyword evidence="2" id="KW-1185">Reference proteome</keyword>
<reference evidence="1" key="1">
    <citation type="submission" date="2023-10" db="EMBL/GenBank/DDBJ databases">
        <authorList>
            <person name="Rodriguez Cubillos JULIANA M."/>
            <person name="De Vega J."/>
        </authorList>
    </citation>
    <scope>NUCLEOTIDE SEQUENCE</scope>
</reference>
<proteinExistence type="predicted"/>
<dbReference type="EMBL" id="CASHSV030000206">
    <property type="protein sequence ID" value="CAJ2654788.1"/>
    <property type="molecule type" value="Genomic_DNA"/>
</dbReference>